<gene>
    <name evidence="1" type="ORF">TPAB3V08_LOCUS11750</name>
</gene>
<name>A0ABN7PCC1_TIMPD</name>
<reference evidence="1" key="1">
    <citation type="submission" date="2021-03" db="EMBL/GenBank/DDBJ databases">
        <authorList>
            <person name="Tran Van P."/>
        </authorList>
    </citation>
    <scope>NUCLEOTIDE SEQUENCE</scope>
</reference>
<proteinExistence type="predicted"/>
<keyword evidence="2" id="KW-1185">Reference proteome</keyword>
<protein>
    <submittedName>
        <fullName evidence="1">Uncharacterized protein</fullName>
    </submittedName>
</protein>
<accession>A0ABN7PCC1</accession>
<dbReference type="EMBL" id="CAJPIN010037023">
    <property type="protein sequence ID" value="CAG2064806.1"/>
    <property type="molecule type" value="Genomic_DNA"/>
</dbReference>
<dbReference type="Proteomes" id="UP001153148">
    <property type="component" value="Unassembled WGS sequence"/>
</dbReference>
<sequence>DELNVQEYMDVSAFEICETESMNDIPFFNIKQEINTEDNTFSLLCNEPKKQQNVVDSSNYNETKDCCITNQHIDINELSNIKEFPKYTKMGGRWKRFFPILECLVCEVDEALAMVLPNISIPPCY</sequence>
<organism evidence="1 2">
    <name type="scientific">Timema podura</name>
    <name type="common">Walking stick</name>
    <dbReference type="NCBI Taxonomy" id="61482"/>
    <lineage>
        <taxon>Eukaryota</taxon>
        <taxon>Metazoa</taxon>
        <taxon>Ecdysozoa</taxon>
        <taxon>Arthropoda</taxon>
        <taxon>Hexapoda</taxon>
        <taxon>Insecta</taxon>
        <taxon>Pterygota</taxon>
        <taxon>Neoptera</taxon>
        <taxon>Polyneoptera</taxon>
        <taxon>Phasmatodea</taxon>
        <taxon>Timematodea</taxon>
        <taxon>Timematoidea</taxon>
        <taxon>Timematidae</taxon>
        <taxon>Timema</taxon>
    </lineage>
</organism>
<evidence type="ECO:0000313" key="1">
    <source>
        <dbReference type="EMBL" id="CAG2064806.1"/>
    </source>
</evidence>
<feature type="non-terminal residue" evidence="1">
    <location>
        <position position="1"/>
    </location>
</feature>
<evidence type="ECO:0000313" key="2">
    <source>
        <dbReference type="Proteomes" id="UP001153148"/>
    </source>
</evidence>
<comment type="caution">
    <text evidence="1">The sequence shown here is derived from an EMBL/GenBank/DDBJ whole genome shotgun (WGS) entry which is preliminary data.</text>
</comment>